<gene>
    <name evidence="2" type="ORF">J2S75_000671</name>
</gene>
<keyword evidence="3" id="KW-1185">Reference proteome</keyword>
<dbReference type="EMBL" id="JAUSUI010000001">
    <property type="protein sequence ID" value="MDQ0301660.1"/>
    <property type="molecule type" value="Genomic_DNA"/>
</dbReference>
<dbReference type="InterPro" id="IPR040198">
    <property type="entry name" value="Fido_containing"/>
</dbReference>
<evidence type="ECO:0000313" key="3">
    <source>
        <dbReference type="Proteomes" id="UP001224682"/>
    </source>
</evidence>
<proteinExistence type="predicted"/>
<accession>A0ABU0B8C6</accession>
<sequence>MNDGTTYDFSGPVTVFQDRSLPEDATPAGYAALVGALRLAVPLPRTLCAIGAHHRLYERDGWRIYTPRHAPAADLEGHLTFALKYEGLDLLVLKRLFRATGPAPIEALVRATPTGSYARRVWFLYEWLLGETLDLPAAEKGAYALVVDPDLQWAASGTTSPRHRVKNNLPGTPAFCPMVFATEALKAFHDANLAERARAAIADVPRDLLARTAAFLLLKDSRSSFAIEGEHPPQDRIQRWGRAIGEAGRRSFDLDELLRLQRIVIGDARFVQLGLRTEGGFVGEHDRDTRMPLPDHISARHEDLHDLIGGSVAFDRTAAERQLDPVIAASALAFGFVYIHPFEDGNGRLHRYLIHHVLAERGFNPPGVVFPISAAILDRIDDYRWTLESWSARLLPFIQWEPTSTGNVRVLNETADFYRYFDATPHAEFLYACVERTIEIDMPAETRFLRAYDAFRVAIGQIVDMPDRTVDLLFRFLRQNEGVLSKRAREQEFQELRAEEIERVEGAYAAAFASVRDGE</sequence>
<evidence type="ECO:0000313" key="2">
    <source>
        <dbReference type="EMBL" id="MDQ0301660.1"/>
    </source>
</evidence>
<dbReference type="PANTHER" id="PTHR13504">
    <property type="entry name" value="FIDO DOMAIN-CONTAINING PROTEIN DDB_G0283145"/>
    <property type="match status" value="1"/>
</dbReference>
<dbReference type="Pfam" id="PF02661">
    <property type="entry name" value="Fic"/>
    <property type="match status" value="1"/>
</dbReference>
<dbReference type="SUPFAM" id="SSF140931">
    <property type="entry name" value="Fic-like"/>
    <property type="match status" value="1"/>
</dbReference>
<reference evidence="2 3" key="1">
    <citation type="submission" date="2023-07" db="EMBL/GenBank/DDBJ databases">
        <title>Genomic Encyclopedia of Type Strains, Phase IV (KMG-IV): sequencing the most valuable type-strain genomes for metagenomic binning, comparative biology and taxonomic classification.</title>
        <authorList>
            <person name="Goeker M."/>
        </authorList>
    </citation>
    <scope>NUCLEOTIDE SEQUENCE [LARGE SCALE GENOMIC DNA]</scope>
    <source>
        <strain evidence="2 3">DSM 2457</strain>
    </source>
</reference>
<evidence type="ECO:0000259" key="1">
    <source>
        <dbReference type="PROSITE" id="PS51459"/>
    </source>
</evidence>
<dbReference type="InterPro" id="IPR036597">
    <property type="entry name" value="Fido-like_dom_sf"/>
</dbReference>
<dbReference type="Proteomes" id="UP001224682">
    <property type="component" value="Unassembled WGS sequence"/>
</dbReference>
<name>A0ABU0B8C6_9HYPH</name>
<dbReference type="InterPro" id="IPR003812">
    <property type="entry name" value="Fido"/>
</dbReference>
<organism evidence="2 3">
    <name type="scientific">Ancylobacter polymorphus</name>
    <dbReference type="NCBI Taxonomy" id="223390"/>
    <lineage>
        <taxon>Bacteria</taxon>
        <taxon>Pseudomonadati</taxon>
        <taxon>Pseudomonadota</taxon>
        <taxon>Alphaproteobacteria</taxon>
        <taxon>Hyphomicrobiales</taxon>
        <taxon>Xanthobacteraceae</taxon>
        <taxon>Ancylobacter</taxon>
    </lineage>
</organism>
<feature type="domain" description="Fido" evidence="1">
    <location>
        <begin position="252"/>
        <end position="403"/>
    </location>
</feature>
<comment type="caution">
    <text evidence="2">The sequence shown here is derived from an EMBL/GenBank/DDBJ whole genome shotgun (WGS) entry which is preliminary data.</text>
</comment>
<dbReference type="RefSeq" id="WP_307018172.1">
    <property type="nucleotide sequence ID" value="NZ_JAUSUI010000001.1"/>
</dbReference>
<dbReference type="PROSITE" id="PS51459">
    <property type="entry name" value="FIDO"/>
    <property type="match status" value="1"/>
</dbReference>
<protein>
    <recommendedName>
        <fullName evidence="1">Fido domain-containing protein</fullName>
    </recommendedName>
</protein>
<dbReference type="Gene3D" id="1.10.3290.10">
    <property type="entry name" value="Fido-like domain"/>
    <property type="match status" value="1"/>
</dbReference>
<dbReference type="PANTHER" id="PTHR13504:SF38">
    <property type="entry name" value="FIDO DOMAIN-CONTAINING PROTEIN"/>
    <property type="match status" value="1"/>
</dbReference>